<organism evidence="1 2">
    <name type="scientific">Floridaenema flaviceps BLCC-F50</name>
    <dbReference type="NCBI Taxonomy" id="3153642"/>
    <lineage>
        <taxon>Bacteria</taxon>
        <taxon>Bacillati</taxon>
        <taxon>Cyanobacteriota</taxon>
        <taxon>Cyanophyceae</taxon>
        <taxon>Oscillatoriophycideae</taxon>
        <taxon>Aerosakkonematales</taxon>
        <taxon>Aerosakkonemataceae</taxon>
        <taxon>Floridanema</taxon>
        <taxon>Floridanema flaviceps</taxon>
    </lineage>
</organism>
<dbReference type="RefSeq" id="WP_413268308.1">
    <property type="nucleotide sequence ID" value="NZ_JBHFNR010000302.1"/>
</dbReference>
<comment type="caution">
    <text evidence="1">The sequence shown here is derived from an EMBL/GenBank/DDBJ whole genome shotgun (WGS) entry which is preliminary data.</text>
</comment>
<reference evidence="1 2" key="1">
    <citation type="submission" date="2024-09" db="EMBL/GenBank/DDBJ databases">
        <title>Floridaenema gen nov. (Aerosakkonemataceae, Aerosakkonematales ord. nov., Cyanobacteria) from benthic tropical and subtropical fresh waters, with the description of four new species.</title>
        <authorList>
            <person name="Moretto J.A."/>
            <person name="Berthold D.E."/>
            <person name="Lefler F.W."/>
            <person name="Huang I.-S."/>
            <person name="Laughinghouse H. IV."/>
        </authorList>
    </citation>
    <scope>NUCLEOTIDE SEQUENCE [LARGE SCALE GENOMIC DNA]</scope>
    <source>
        <strain evidence="1 2">BLCC-F50</strain>
    </source>
</reference>
<protein>
    <submittedName>
        <fullName evidence="1">Uncharacterized protein</fullName>
    </submittedName>
</protein>
<accession>A0ABV4Y6I5</accession>
<evidence type="ECO:0000313" key="1">
    <source>
        <dbReference type="EMBL" id="MFB2898714.1"/>
    </source>
</evidence>
<gene>
    <name evidence="1" type="ORF">ACE1CI_37850</name>
</gene>
<dbReference type="EMBL" id="JBHFNR010000302">
    <property type="protein sequence ID" value="MFB2898714.1"/>
    <property type="molecule type" value="Genomic_DNA"/>
</dbReference>
<proteinExistence type="predicted"/>
<dbReference type="Proteomes" id="UP001576784">
    <property type="component" value="Unassembled WGS sequence"/>
</dbReference>
<sequence length="61" mass="6550">MKAVYLVCSQLVDTAGQAEIQACGETVRLAGTCTKKRVSEKQESPATPLERLAVRVSILNS</sequence>
<name>A0ABV4Y6I5_9CYAN</name>
<evidence type="ECO:0000313" key="2">
    <source>
        <dbReference type="Proteomes" id="UP001576784"/>
    </source>
</evidence>
<keyword evidence="2" id="KW-1185">Reference proteome</keyword>